<dbReference type="InterPro" id="IPR053295">
    <property type="entry name" value="Innate_immunity_reg"/>
</dbReference>
<keyword evidence="1" id="KW-0245">EGF-like domain</keyword>
<evidence type="ECO:0000256" key="1">
    <source>
        <dbReference type="PROSITE-ProRule" id="PRU00076"/>
    </source>
</evidence>
<keyword evidence="4" id="KW-1185">Reference proteome</keyword>
<dbReference type="Gene3D" id="2.10.25.10">
    <property type="entry name" value="Laminin"/>
    <property type="match status" value="2"/>
</dbReference>
<protein>
    <submittedName>
        <fullName evidence="5">EGF-like domain-containing protein</fullName>
    </submittedName>
</protein>
<proteinExistence type="predicted"/>
<evidence type="ECO:0000313" key="5">
    <source>
        <dbReference type="WBParaSite" id="HCON_00012970-00001"/>
    </source>
</evidence>
<dbReference type="PROSITE" id="PS50026">
    <property type="entry name" value="EGF_3"/>
    <property type="match status" value="2"/>
</dbReference>
<feature type="chain" id="PRO_5029618642" evidence="2">
    <location>
        <begin position="23"/>
        <end position="1856"/>
    </location>
</feature>
<dbReference type="SMART" id="SM00181">
    <property type="entry name" value="EGF"/>
    <property type="match status" value="3"/>
</dbReference>
<keyword evidence="2" id="KW-0732">Signal</keyword>
<accession>A0A7I5E5M5</accession>
<comment type="caution">
    <text evidence="1">Lacks conserved residue(s) required for the propagation of feature annotation.</text>
</comment>
<evidence type="ECO:0000256" key="2">
    <source>
        <dbReference type="SAM" id="SignalP"/>
    </source>
</evidence>
<dbReference type="OMA" id="TNAYHFV"/>
<reference evidence="5" key="1">
    <citation type="submission" date="2020-12" db="UniProtKB">
        <authorList>
            <consortium name="WormBaseParasite"/>
        </authorList>
    </citation>
    <scope>IDENTIFICATION</scope>
    <source>
        <strain evidence="5">MHco3</strain>
    </source>
</reference>
<evidence type="ECO:0000259" key="3">
    <source>
        <dbReference type="PROSITE" id="PS50026"/>
    </source>
</evidence>
<dbReference type="PANTHER" id="PTHR47324">
    <property type="entry name" value="PROTEIN IRG-7-RELATED"/>
    <property type="match status" value="1"/>
</dbReference>
<dbReference type="OrthoDB" id="5805496at2759"/>
<dbReference type="PROSITE" id="PS00022">
    <property type="entry name" value="EGF_1"/>
    <property type="match status" value="2"/>
</dbReference>
<name>A0A7I5E5M5_HAECO</name>
<feature type="signal peptide" evidence="2">
    <location>
        <begin position="1"/>
        <end position="22"/>
    </location>
</feature>
<keyword evidence="1" id="KW-1015">Disulfide bond</keyword>
<evidence type="ECO:0000313" key="4">
    <source>
        <dbReference type="Proteomes" id="UP000025227"/>
    </source>
</evidence>
<dbReference type="PROSITE" id="PS01186">
    <property type="entry name" value="EGF_2"/>
    <property type="match status" value="1"/>
</dbReference>
<feature type="domain" description="EGF-like" evidence="3">
    <location>
        <begin position="974"/>
        <end position="1008"/>
    </location>
</feature>
<dbReference type="WBParaSite" id="HCON_00012970-00001">
    <property type="protein sequence ID" value="HCON_00012970-00001"/>
    <property type="gene ID" value="HCON_00012970"/>
</dbReference>
<feature type="disulfide bond" evidence="1">
    <location>
        <begin position="86"/>
        <end position="95"/>
    </location>
</feature>
<organism evidence="4 5">
    <name type="scientific">Haemonchus contortus</name>
    <name type="common">Barber pole worm</name>
    <dbReference type="NCBI Taxonomy" id="6289"/>
    <lineage>
        <taxon>Eukaryota</taxon>
        <taxon>Metazoa</taxon>
        <taxon>Ecdysozoa</taxon>
        <taxon>Nematoda</taxon>
        <taxon>Chromadorea</taxon>
        <taxon>Rhabditida</taxon>
        <taxon>Rhabditina</taxon>
        <taxon>Rhabditomorpha</taxon>
        <taxon>Strongyloidea</taxon>
        <taxon>Trichostrongylidae</taxon>
        <taxon>Haemonchus</taxon>
    </lineage>
</organism>
<sequence>MGEKRVCFFLLVSCAVVVSGHSRWGEFWKYSSKAVATGPLSCAHDGYEKDGKCICKPHFTRSSCTQRVCINQGTLRSPSMDQGCKCPPGFLGTSCEPVQCVPGTSHSFYDETEKQSLYVLVTYNSFMNATIVKNKDDPIVAVCQAVRDLTIPSLYWSIDAPLVNKILTAQNTVQECADDAKSMCDPPSSCDPNTLTIENINSIIDQSQPNSQILIITNSALNQTLNADETIKKAIARRIKVHVIAFAPEKAITDRDFNSLPGYAVLRSIADSTFGFFITPYSGFANTLMSTTTASEAISQIINFISNNYAPVAVRPAKTVQPFHYTVGRSKFYIAFRSLGIEPEDITFPTPPNGLTLEQDTGFWKLYSAQERSGKTNFTLQYTGSASDFNVQVLSPSVLNTFVAVSSSDTVDASAPYGTIGAQRTVVARVLNGNTPVTENLSVIMSAGIQFTPDVIERSDCQFSVSLGTVECKESSYGVLSVVSPDGKGSAVPFLCSNEVRISKDNRMNRLSGQQLATLDESPKCSSELKDSPLVEVLPLKRTFAIIARNVKDTNNIEGSTVDNVFIYPNNILDYLVSYLTENPGYYTSYLANIFPFENPNAAYQTPDLTSFMTYVMKTVHSATENNRKARFNYSVALQNSLFVHESYTDILVVVDSVTDGLFDDLTLLETTSPRRLKIYFVLVETYTTFVDVIYQRFSNIAVKTGGAAFRMSDYTAVRKFFDKYFNGIAGRDMVSFKPFYISDPSHDHIQTDLFSVTGNSDYSAFLISSNGASSVVKATLYSPTSNKEVELCPPEAVGKDLAVVNFKCSEFTSGTYALRIYPDQTGTTSFSGNVIVFEKTVDLTTSVAFSANTNEDADSGILYFNQPQYVAVKMVGSAYPSRHTVTLKDENGTILVDHAPAISRDHCLFPFVLDYEWWCRKANGIYQVQVDSTVGSTDITRTQILTCLDKGGQACVHGKLDTDQNCICDMGWAGADCLTRVCQNGGTTLPDNTCACVPGQYAGEFCQTSLLSCSSSPDLPYFANEVASLILVVERSTSPLTLDITSAIMRSISGTQIVLVYYGGGLDPTVMLSTTDSQLFSIFLKQQPVEDVDPSAPPESPYNALLLGMKAQLTARALLVLVSRGGEFLIDDLFVKQLSQQRVDLRVFTEEYSSNFSTLAMLGNGISIVANRTDFQEVYFPNYIVPIASKATTLSSPILNVIASDTTCNATISIPAEDFSASLKLFVHVTNGTVTVVQGGSAVDSTKFGGGTYPFTVSSQVETTISISGNDQCSYLVEILNYYKVGYVFQKNNLDENGFLGPASGSNYVSLSAANTPLVSDVSMMPRIQLQPITRTGTLGNVIPVKTTVKSSACAYSYIAELNCTTDIFGYQAQIQTFPKTSSMRHQQITMVCLQLDSDSCKNGGQFTDGLCKCKGWEGADCGLPICMNGGIRENGVCICSPNTFGKFCEEVQPLHLAFILDSVGQDDTAFNSSITAILEFTGLYNMEELQVMLTDNAYKFTLNRNFASYTSKSLYSTLTQLFPYRDDTGDIKLDDVFSTIQQNAVDLNLTSSNNYVFYVTQSGGKLQNSAILDDLRLNHSFTISCIGVSAYDRTLPSSTLDELTAIGVTKTADNWYTAMMEMANITQNVDNPPPSPPARPQCVNEQLSIFFAVDLSKGVDPYRQKILAILNMFPTAFNLGYDILSGNDGCNQNGDISTAYNGSSRISGWTYFDQWLGVPSPSFCVSNLASVMTSTQRDEGESPSPSLNTTDKGLMRSFTRILNNTCLCSRYNDDSTKKIVIWIPFAGYNSTGYNGLLSFAYLHYVVPLYQPYEGDFYYGLSQNGGKLDGLIADAANSTPDSIVRTLWSKLCGQH</sequence>
<dbReference type="InterPro" id="IPR000742">
    <property type="entry name" value="EGF"/>
</dbReference>
<dbReference type="Proteomes" id="UP000025227">
    <property type="component" value="Unplaced"/>
</dbReference>
<feature type="domain" description="EGF-like" evidence="3">
    <location>
        <begin position="60"/>
        <end position="96"/>
    </location>
</feature>